<accession>A0A4R8GXT2</accession>
<proteinExistence type="predicted"/>
<comment type="caution">
    <text evidence="1">The sequence shown here is derived from an EMBL/GenBank/DDBJ whole genome shotgun (WGS) entry which is preliminary data.</text>
</comment>
<organism evidence="1 2">
    <name type="scientific">Orenia marismortui</name>
    <dbReference type="NCBI Taxonomy" id="46469"/>
    <lineage>
        <taxon>Bacteria</taxon>
        <taxon>Bacillati</taxon>
        <taxon>Bacillota</taxon>
        <taxon>Clostridia</taxon>
        <taxon>Halanaerobiales</taxon>
        <taxon>Halobacteroidaceae</taxon>
        <taxon>Orenia</taxon>
    </lineage>
</organism>
<name>A0A4R8GXT2_9FIRM</name>
<keyword evidence="2" id="KW-1185">Reference proteome</keyword>
<evidence type="ECO:0000313" key="1">
    <source>
        <dbReference type="EMBL" id="TDX51130.1"/>
    </source>
</evidence>
<sequence length="113" mass="13532">MNKQIIILKKLKEFGLHDSLLKFIKIDYENDKITLNICTFPKTERKEFLIELEGIKLLIIEKEDDFKNEEIILNFDVDIVKNKMNIFTTSNTRYRIIYKQSKVYLVNDTVELN</sequence>
<dbReference type="AlphaFoldDB" id="A0A4R8GXT2"/>
<evidence type="ECO:0000313" key="2">
    <source>
        <dbReference type="Proteomes" id="UP000295832"/>
    </source>
</evidence>
<dbReference type="RefSeq" id="WP_134116941.1">
    <property type="nucleotide sequence ID" value="NZ_SOEG01000015.1"/>
</dbReference>
<dbReference type="Proteomes" id="UP000295832">
    <property type="component" value="Unassembled WGS sequence"/>
</dbReference>
<gene>
    <name evidence="1" type="ORF">C7959_1156</name>
</gene>
<protein>
    <submittedName>
        <fullName evidence="1">Uncharacterized protein</fullName>
    </submittedName>
</protein>
<dbReference type="EMBL" id="SOEG01000015">
    <property type="protein sequence ID" value="TDX51130.1"/>
    <property type="molecule type" value="Genomic_DNA"/>
</dbReference>
<reference evidence="1 2" key="1">
    <citation type="submission" date="2019-03" db="EMBL/GenBank/DDBJ databases">
        <title>Subsurface microbial communities from deep shales in Ohio and West Virginia, USA.</title>
        <authorList>
            <person name="Wrighton K."/>
        </authorList>
    </citation>
    <scope>NUCLEOTIDE SEQUENCE [LARGE SCALE GENOMIC DNA]</scope>
    <source>
        <strain evidence="1 2">MSL 6dP</strain>
    </source>
</reference>